<name>A0A1N6DB35_9SPHN</name>
<keyword evidence="3" id="KW-1185">Reference proteome</keyword>
<gene>
    <name evidence="2" type="ORF">SAMN02745824_1776</name>
</gene>
<dbReference type="Proteomes" id="UP000185192">
    <property type="component" value="Unassembled WGS sequence"/>
</dbReference>
<dbReference type="OrthoDB" id="6384283at2"/>
<dbReference type="Pfam" id="PF13858">
    <property type="entry name" value="DUF4199"/>
    <property type="match status" value="1"/>
</dbReference>
<evidence type="ECO:0000313" key="2">
    <source>
        <dbReference type="EMBL" id="SIN68001.1"/>
    </source>
</evidence>
<dbReference type="EMBL" id="FSQW01000001">
    <property type="protein sequence ID" value="SIN68001.1"/>
    <property type="molecule type" value="Genomic_DNA"/>
</dbReference>
<dbReference type="RefSeq" id="WP_074205004.1">
    <property type="nucleotide sequence ID" value="NZ_FSQW01000001.1"/>
</dbReference>
<evidence type="ECO:0000256" key="1">
    <source>
        <dbReference type="SAM" id="Phobius"/>
    </source>
</evidence>
<feature type="transmembrane region" description="Helical" evidence="1">
    <location>
        <begin position="37"/>
        <end position="54"/>
    </location>
</feature>
<keyword evidence="1" id="KW-0812">Transmembrane</keyword>
<dbReference type="AlphaFoldDB" id="A0A1N6DB35"/>
<accession>A0A1N6DB35</accession>
<dbReference type="STRING" id="1123272.SAMN02745824_1776"/>
<organism evidence="2 3">
    <name type="scientific">Parasphingorhabdus marina DSM 22363</name>
    <dbReference type="NCBI Taxonomy" id="1123272"/>
    <lineage>
        <taxon>Bacteria</taxon>
        <taxon>Pseudomonadati</taxon>
        <taxon>Pseudomonadota</taxon>
        <taxon>Alphaproteobacteria</taxon>
        <taxon>Sphingomonadales</taxon>
        <taxon>Sphingomonadaceae</taxon>
        <taxon>Parasphingorhabdus</taxon>
    </lineage>
</organism>
<feature type="transmembrane region" description="Helical" evidence="1">
    <location>
        <begin position="146"/>
        <end position="166"/>
    </location>
</feature>
<feature type="transmembrane region" description="Helical" evidence="1">
    <location>
        <begin position="5"/>
        <end position="25"/>
    </location>
</feature>
<reference evidence="3" key="1">
    <citation type="submission" date="2016-11" db="EMBL/GenBank/DDBJ databases">
        <authorList>
            <person name="Varghese N."/>
            <person name="Submissions S."/>
        </authorList>
    </citation>
    <scope>NUCLEOTIDE SEQUENCE [LARGE SCALE GENOMIC DNA]</scope>
    <source>
        <strain evidence="3">DSM 22363</strain>
    </source>
</reference>
<keyword evidence="1" id="KW-0472">Membrane</keyword>
<evidence type="ECO:0000313" key="3">
    <source>
        <dbReference type="Proteomes" id="UP000185192"/>
    </source>
</evidence>
<feature type="transmembrane region" description="Helical" evidence="1">
    <location>
        <begin position="66"/>
        <end position="89"/>
    </location>
</feature>
<proteinExistence type="predicted"/>
<protein>
    <recommendedName>
        <fullName evidence="4">DUF4199 domain-containing protein</fullName>
    </recommendedName>
</protein>
<dbReference type="InterPro" id="IPR025250">
    <property type="entry name" value="DUF4199"/>
</dbReference>
<keyword evidence="1" id="KW-1133">Transmembrane helix</keyword>
<evidence type="ECO:0008006" key="4">
    <source>
        <dbReference type="Google" id="ProtNLM"/>
    </source>
</evidence>
<sequence>MTRTALVYGIISGTIVILSMLLGIVTSGGQGFWASELFGYLIMLIALSMIFVGIKRHRDQELGGVIRFLPALGLGLAISAIAAFMYVFVWEMYLLSSDYAFIHEYAAGVIENARARGVTGEALGKVIADTQQLTENYGKPWYRLPITFLEIFPVGLLISLVSAALLRNPKILPARS</sequence>